<dbReference type="Proteomes" id="UP001367508">
    <property type="component" value="Unassembled WGS sequence"/>
</dbReference>
<evidence type="ECO:0000256" key="1">
    <source>
        <dbReference type="SAM" id="Phobius"/>
    </source>
</evidence>
<evidence type="ECO:0000313" key="3">
    <source>
        <dbReference type="Proteomes" id="UP001367508"/>
    </source>
</evidence>
<organism evidence="2 3">
    <name type="scientific">Canavalia gladiata</name>
    <name type="common">Sword bean</name>
    <name type="synonym">Dolichos gladiatus</name>
    <dbReference type="NCBI Taxonomy" id="3824"/>
    <lineage>
        <taxon>Eukaryota</taxon>
        <taxon>Viridiplantae</taxon>
        <taxon>Streptophyta</taxon>
        <taxon>Embryophyta</taxon>
        <taxon>Tracheophyta</taxon>
        <taxon>Spermatophyta</taxon>
        <taxon>Magnoliopsida</taxon>
        <taxon>eudicotyledons</taxon>
        <taxon>Gunneridae</taxon>
        <taxon>Pentapetalae</taxon>
        <taxon>rosids</taxon>
        <taxon>fabids</taxon>
        <taxon>Fabales</taxon>
        <taxon>Fabaceae</taxon>
        <taxon>Papilionoideae</taxon>
        <taxon>50 kb inversion clade</taxon>
        <taxon>NPAAA clade</taxon>
        <taxon>indigoferoid/millettioid clade</taxon>
        <taxon>Phaseoleae</taxon>
        <taxon>Canavalia</taxon>
    </lineage>
</organism>
<proteinExistence type="predicted"/>
<keyword evidence="1" id="KW-0812">Transmembrane</keyword>
<keyword evidence="1" id="KW-0472">Membrane</keyword>
<comment type="caution">
    <text evidence="2">The sequence shown here is derived from an EMBL/GenBank/DDBJ whole genome shotgun (WGS) entry which is preliminary data.</text>
</comment>
<accession>A0AAN9M0J0</accession>
<feature type="transmembrane region" description="Helical" evidence="1">
    <location>
        <begin position="83"/>
        <end position="107"/>
    </location>
</feature>
<name>A0AAN9M0J0_CANGL</name>
<dbReference type="AlphaFoldDB" id="A0AAN9M0J0"/>
<keyword evidence="1" id="KW-1133">Transmembrane helix</keyword>
<gene>
    <name evidence="2" type="ORF">VNO77_15757</name>
</gene>
<reference evidence="2 3" key="1">
    <citation type="submission" date="2024-01" db="EMBL/GenBank/DDBJ databases">
        <title>The genomes of 5 underutilized Papilionoideae crops provide insights into root nodulation and disease resistanc.</title>
        <authorList>
            <person name="Jiang F."/>
        </authorList>
    </citation>
    <scope>NUCLEOTIDE SEQUENCE [LARGE SCALE GENOMIC DNA]</scope>
    <source>
        <strain evidence="2">LVBAO_FW01</strain>
        <tissue evidence="2">Leaves</tissue>
    </source>
</reference>
<keyword evidence="3" id="KW-1185">Reference proteome</keyword>
<protein>
    <submittedName>
        <fullName evidence="2">Uncharacterized protein</fullName>
    </submittedName>
</protein>
<dbReference type="EMBL" id="JAYMYQ010000003">
    <property type="protein sequence ID" value="KAK7345191.1"/>
    <property type="molecule type" value="Genomic_DNA"/>
</dbReference>
<evidence type="ECO:0000313" key="2">
    <source>
        <dbReference type="EMBL" id="KAK7345191.1"/>
    </source>
</evidence>
<sequence length="150" mass="16713">MDSLNQPGLNLIVNAESRLNSAQCGRSPGKFNKLPYGNFLGSNFLPIEQHKLFIDDAALISRSPSTPSKGNQDHTESDFANPIFIFVIIHSLIGLYLLHLPVLQWLANKRGTSAAARSLALFCEQLALWIEEQGKQLKMMFDQQQETKAS</sequence>